<proteinExistence type="predicted"/>
<dbReference type="Gene3D" id="3.30.465.10">
    <property type="match status" value="1"/>
</dbReference>
<evidence type="ECO:0000259" key="2">
    <source>
        <dbReference type="PROSITE" id="PS51387"/>
    </source>
</evidence>
<gene>
    <name evidence="3" type="ORF">EVOR1521_LOCUS1928</name>
</gene>
<keyword evidence="4" id="KW-1185">Reference proteome</keyword>
<name>A0AA36MLJ7_9DINO</name>
<keyword evidence="1" id="KW-0472">Membrane</keyword>
<dbReference type="Pfam" id="PF01565">
    <property type="entry name" value="FAD_binding_4"/>
    <property type="match status" value="1"/>
</dbReference>
<dbReference type="AlphaFoldDB" id="A0AA36MLJ7"/>
<dbReference type="SUPFAM" id="SSF56176">
    <property type="entry name" value="FAD-binding/transporter-associated domain-like"/>
    <property type="match status" value="1"/>
</dbReference>
<dbReference type="Proteomes" id="UP001178507">
    <property type="component" value="Unassembled WGS sequence"/>
</dbReference>
<feature type="transmembrane region" description="Helical" evidence="1">
    <location>
        <begin position="28"/>
        <end position="48"/>
    </location>
</feature>
<dbReference type="PROSITE" id="PS51387">
    <property type="entry name" value="FAD_PCMH"/>
    <property type="match status" value="1"/>
</dbReference>
<sequence length="465" mass="51290">MGCCCGRSSSEDKRTPAGWEPQQRFDPLFNAPIALILVIVLLATAGVVFFVSPIAAVIPAACALLILPLLFPSVQLRIRLGTWNWTKPTTIEEFQAAAKQDATTAGGAWGFYLGKRFVQGPAIVVAENYSGVMSYPAEDVVRVKVGITWGQLTRALWNKNSVLADRAAYDPITVGGNIRVSGHGWATEAWVVDTVVKLLAVEKGSGRLLEVKYGERDFFDVSYGDQWIILEAELRFKQNGLVKLTKWTKNLDELFGDKSERKSLLDFWQASQGAPFYLINVSAFNVNQWWANPLPDGSALIDLKSDVGSMDLLLGNERKVDEEVVSSAADIQTIVPIVFSSLVSIDNCLGGCGLRLLNVELFVEKWLDPETTTKALYPWLQSGKGLAARVTLRFRRNRGKETTALDCVVGPTCVKEDEAWNQLGEIMRGLGLTRACQHIGKQQIKSLGPIELVPFNVFWPQQVTV</sequence>
<dbReference type="InterPro" id="IPR006094">
    <property type="entry name" value="Oxid_FAD_bind_N"/>
</dbReference>
<feature type="domain" description="FAD-binding PCMH-type" evidence="2">
    <location>
        <begin position="78"/>
        <end position="239"/>
    </location>
</feature>
<dbReference type="InterPro" id="IPR036318">
    <property type="entry name" value="FAD-bd_PCMH-like_sf"/>
</dbReference>
<feature type="transmembrane region" description="Helical" evidence="1">
    <location>
        <begin position="54"/>
        <end position="71"/>
    </location>
</feature>
<reference evidence="3" key="1">
    <citation type="submission" date="2023-08" db="EMBL/GenBank/DDBJ databases">
        <authorList>
            <person name="Chen Y."/>
            <person name="Shah S."/>
            <person name="Dougan E. K."/>
            <person name="Thang M."/>
            <person name="Chan C."/>
        </authorList>
    </citation>
    <scope>NUCLEOTIDE SEQUENCE</scope>
</reference>
<accession>A0AA36MLJ7</accession>
<dbReference type="InterPro" id="IPR016166">
    <property type="entry name" value="FAD-bd_PCMH"/>
</dbReference>
<organism evidence="3 4">
    <name type="scientific">Effrenium voratum</name>
    <dbReference type="NCBI Taxonomy" id="2562239"/>
    <lineage>
        <taxon>Eukaryota</taxon>
        <taxon>Sar</taxon>
        <taxon>Alveolata</taxon>
        <taxon>Dinophyceae</taxon>
        <taxon>Suessiales</taxon>
        <taxon>Symbiodiniaceae</taxon>
        <taxon>Effrenium</taxon>
    </lineage>
</organism>
<keyword evidence="1" id="KW-0812">Transmembrane</keyword>
<comment type="caution">
    <text evidence="3">The sequence shown here is derived from an EMBL/GenBank/DDBJ whole genome shotgun (WGS) entry which is preliminary data.</text>
</comment>
<dbReference type="GO" id="GO:0071949">
    <property type="term" value="F:FAD binding"/>
    <property type="evidence" value="ECO:0007669"/>
    <property type="project" value="InterPro"/>
</dbReference>
<evidence type="ECO:0000256" key="1">
    <source>
        <dbReference type="SAM" id="Phobius"/>
    </source>
</evidence>
<dbReference type="EMBL" id="CAUJNA010000091">
    <property type="protein sequence ID" value="CAJ1371657.1"/>
    <property type="molecule type" value="Genomic_DNA"/>
</dbReference>
<keyword evidence="1" id="KW-1133">Transmembrane helix</keyword>
<protein>
    <recommendedName>
        <fullName evidence="2">FAD-binding PCMH-type domain-containing protein</fullName>
    </recommendedName>
</protein>
<dbReference type="InterPro" id="IPR016169">
    <property type="entry name" value="FAD-bd_PCMH_sub2"/>
</dbReference>
<evidence type="ECO:0000313" key="3">
    <source>
        <dbReference type="EMBL" id="CAJ1371657.1"/>
    </source>
</evidence>
<evidence type="ECO:0000313" key="4">
    <source>
        <dbReference type="Proteomes" id="UP001178507"/>
    </source>
</evidence>